<dbReference type="Gene3D" id="4.10.220.110">
    <property type="match status" value="1"/>
</dbReference>
<comment type="caution">
    <text evidence="7">The sequence shown here is derived from an EMBL/GenBank/DDBJ whole genome shotgun (WGS) entry which is preliminary data.</text>
</comment>
<dbReference type="Pfam" id="PF04717">
    <property type="entry name" value="Phage_base_V"/>
    <property type="match status" value="1"/>
</dbReference>
<dbReference type="SUPFAM" id="SSF69255">
    <property type="entry name" value="gp5 N-terminal domain-like"/>
    <property type="match status" value="1"/>
</dbReference>
<feature type="compositionally biased region" description="Basic and acidic residues" evidence="4">
    <location>
        <begin position="636"/>
        <end position="645"/>
    </location>
</feature>
<dbReference type="Pfam" id="PF05954">
    <property type="entry name" value="Phage_GPD"/>
    <property type="match status" value="1"/>
</dbReference>
<dbReference type="RefSeq" id="WP_040063390.1">
    <property type="nucleotide sequence ID" value="NZ_JXDG01000003.1"/>
</dbReference>
<keyword evidence="8" id="KW-1185">Reference proteome</keyword>
<dbReference type="Gene3D" id="2.30.110.50">
    <property type="match status" value="1"/>
</dbReference>
<dbReference type="SUPFAM" id="SSF69279">
    <property type="entry name" value="Phage tail proteins"/>
    <property type="match status" value="2"/>
</dbReference>
<name>A0A0C2EIW4_9PSED</name>
<evidence type="ECO:0000313" key="8">
    <source>
        <dbReference type="Proteomes" id="UP000031535"/>
    </source>
</evidence>
<evidence type="ECO:0000259" key="6">
    <source>
        <dbReference type="Pfam" id="PF22178"/>
    </source>
</evidence>
<dbReference type="PANTHER" id="PTHR32305">
    <property type="match status" value="1"/>
</dbReference>
<feature type="domain" description="Gp5/Type VI secretion system Vgr C-terminal trimerisation" evidence="6">
    <location>
        <begin position="460"/>
        <end position="562"/>
    </location>
</feature>
<dbReference type="Proteomes" id="UP000031535">
    <property type="component" value="Unassembled WGS sequence"/>
</dbReference>
<organism evidence="7 8">
    <name type="scientific">Pseudomonas batumici</name>
    <dbReference type="NCBI Taxonomy" id="226910"/>
    <lineage>
        <taxon>Bacteria</taxon>
        <taxon>Pseudomonadati</taxon>
        <taxon>Pseudomonadota</taxon>
        <taxon>Gammaproteobacteria</taxon>
        <taxon>Pseudomonadales</taxon>
        <taxon>Pseudomonadaceae</taxon>
        <taxon>Pseudomonas</taxon>
    </lineage>
</organism>
<dbReference type="NCBIfam" id="TIGR03361">
    <property type="entry name" value="VI_Rhs_Vgr"/>
    <property type="match status" value="1"/>
</dbReference>
<evidence type="ECO:0000256" key="4">
    <source>
        <dbReference type="SAM" id="MobiDB-lite"/>
    </source>
</evidence>
<dbReference type="GO" id="GO:0005576">
    <property type="term" value="C:extracellular region"/>
    <property type="evidence" value="ECO:0007669"/>
    <property type="project" value="UniProtKB-SubCell"/>
</dbReference>
<protein>
    <submittedName>
        <fullName evidence="7">VgrG protein</fullName>
    </submittedName>
</protein>
<evidence type="ECO:0000313" key="7">
    <source>
        <dbReference type="EMBL" id="KIH85994.1"/>
    </source>
</evidence>
<dbReference type="AlphaFoldDB" id="A0A0C2EIW4"/>
<evidence type="ECO:0000256" key="2">
    <source>
        <dbReference type="ARBA" id="ARBA00005558"/>
    </source>
</evidence>
<dbReference type="InterPro" id="IPR006531">
    <property type="entry name" value="Gp5/Vgr_OB"/>
</dbReference>
<dbReference type="SUPFAM" id="SSF69349">
    <property type="entry name" value="Phage fibre proteins"/>
    <property type="match status" value="1"/>
</dbReference>
<dbReference type="Pfam" id="PF22178">
    <property type="entry name" value="Gp5_trimer_C"/>
    <property type="match status" value="1"/>
</dbReference>
<dbReference type="Gene3D" id="3.55.50.10">
    <property type="entry name" value="Baseplate protein-like domains"/>
    <property type="match status" value="1"/>
</dbReference>
<dbReference type="Gene3D" id="2.40.50.230">
    <property type="entry name" value="Gp5 N-terminal domain"/>
    <property type="match status" value="1"/>
</dbReference>
<dbReference type="STRING" id="226910.UCMB321_0361"/>
<sequence>MSENTFHRLQVPDVDAKLSLLELTGREGLSQLFEYQLTVSCANDGLQVDDLLGRPLALSLGVEAPQEPQVRHIHGYITAFSATGWVKRQACYRLSLRPWLWLLTQSRRQRIFQNLTLKQILEEVFSDYPASIDWQVECLEPMEYCVQFDESDFAFFSRLLEEAGFYYFFDHQPKDHLLVIADSMDAHKPVRHLAEMSYRPNQDKVPGSMQRWESHGELRPGVFSLVDFDFTKASNREASVLSVSQAAAATPRHGNFRQEGFPGRFSSGKSVEALAQIQLEAAHARQQWRQGVSQSLYLVPGQWFTLVDHPRAEQNGDYLIVATTLQFDTTTEPRCEVEAIPTTQVFRAPLQTVRPLIAGPQTAFVVGKEGDPIWVDKYGRIKVQFHWDSSERRNEDCSCWVRVAQPLAGKRWGALFVPRVGQEVVVEFLGGNPDRPVVTAGLYNAGHRPPWELPAEAARSGLKSQSLGEEGVYNELRFDDKAGREQLLIHAGRNQDLTVRNDAFASIGNDWHLTVGANQLLKVKNDLHESVGGSRNSRVDADQSLDIGGDSHCKVAGQWQSTATDMDFKAHGELVLEAGKSLTLKVGASTLVLSASGVAINGKTVTLDGVASVDINGGAAPASTSAKAAKPAKVKQPKEADDGRD</sequence>
<dbReference type="InterPro" id="IPR037026">
    <property type="entry name" value="Vgr_OB-fold_dom_sf"/>
</dbReference>
<dbReference type="InterPro" id="IPR050708">
    <property type="entry name" value="T6SS_VgrG/RHS"/>
</dbReference>
<feature type="compositionally biased region" description="Low complexity" evidence="4">
    <location>
        <begin position="619"/>
        <end position="629"/>
    </location>
</feature>
<evidence type="ECO:0000256" key="1">
    <source>
        <dbReference type="ARBA" id="ARBA00004613"/>
    </source>
</evidence>
<evidence type="ECO:0000256" key="3">
    <source>
        <dbReference type="ARBA" id="ARBA00022525"/>
    </source>
</evidence>
<dbReference type="PANTHER" id="PTHR32305:SF15">
    <property type="entry name" value="PROTEIN RHSA-RELATED"/>
    <property type="match status" value="1"/>
</dbReference>
<keyword evidence="3" id="KW-0964">Secreted</keyword>
<accession>A0A0C2EIW4</accession>
<proteinExistence type="inferred from homology"/>
<feature type="region of interest" description="Disordered" evidence="4">
    <location>
        <begin position="618"/>
        <end position="645"/>
    </location>
</feature>
<evidence type="ECO:0000259" key="5">
    <source>
        <dbReference type="Pfam" id="PF04717"/>
    </source>
</evidence>
<dbReference type="PATRIC" id="fig|226910.6.peg.362"/>
<dbReference type="EMBL" id="JXDG01000003">
    <property type="protein sequence ID" value="KIH85994.1"/>
    <property type="molecule type" value="Genomic_DNA"/>
</dbReference>
<comment type="subcellular location">
    <subcellularLocation>
        <location evidence="1">Secreted</location>
    </subcellularLocation>
</comment>
<feature type="domain" description="Gp5/Type VI secretion system Vgr protein OB-fold" evidence="5">
    <location>
        <begin position="376"/>
        <end position="443"/>
    </location>
</feature>
<gene>
    <name evidence="7" type="ORF">UCMB321_0361</name>
</gene>
<dbReference type="NCBIfam" id="TIGR01646">
    <property type="entry name" value="vgr_GE"/>
    <property type="match status" value="1"/>
</dbReference>
<dbReference type="InterPro" id="IPR006533">
    <property type="entry name" value="T6SS_Vgr_RhsGE"/>
</dbReference>
<comment type="similarity">
    <text evidence="2">Belongs to the VgrG protein family.</text>
</comment>
<dbReference type="InterPro" id="IPR017847">
    <property type="entry name" value="T6SS_RhsGE_Vgr_subset"/>
</dbReference>
<reference evidence="7 8" key="1">
    <citation type="submission" date="2015-01" db="EMBL/GenBank/DDBJ databases">
        <title>Complete genome of Pseudomonas batumici UCM B-321 producer of the batumin antibiotic with strong antistaphilococcal and potential anticancer activity.</title>
        <authorList>
            <person name="Klochko V.V."/>
            <person name="Zelena L.B."/>
            <person name="Elena K.A."/>
            <person name="Reva O.N."/>
        </authorList>
    </citation>
    <scope>NUCLEOTIDE SEQUENCE [LARGE SCALE GENOMIC DNA]</scope>
    <source>
        <strain evidence="7 8">UCM B-321</strain>
    </source>
</reference>
<dbReference type="InterPro" id="IPR054030">
    <property type="entry name" value="Gp5_Vgr_C"/>
</dbReference>